<keyword evidence="1" id="KW-0812">Transmembrane</keyword>
<keyword evidence="1" id="KW-1133">Transmembrane helix</keyword>
<protein>
    <recommendedName>
        <fullName evidence="2">Baseplate protein J-like barrel domain-containing protein</fullName>
    </recommendedName>
</protein>
<comment type="caution">
    <text evidence="3">The sequence shown here is derived from an EMBL/GenBank/DDBJ whole genome shotgun (WGS) entry which is preliminary data.</text>
</comment>
<evidence type="ECO:0000259" key="2">
    <source>
        <dbReference type="Pfam" id="PF04865"/>
    </source>
</evidence>
<name>A0A0P6YE80_9CHLR</name>
<evidence type="ECO:0000256" key="1">
    <source>
        <dbReference type="SAM" id="Phobius"/>
    </source>
</evidence>
<dbReference type="Pfam" id="PF04865">
    <property type="entry name" value="Baseplate_J"/>
    <property type="match status" value="1"/>
</dbReference>
<dbReference type="OrthoDB" id="150151at2"/>
<keyword evidence="1" id="KW-0472">Membrane</keyword>
<evidence type="ECO:0000313" key="3">
    <source>
        <dbReference type="EMBL" id="KPL83284.1"/>
    </source>
</evidence>
<organism evidence="3 4">
    <name type="scientific">Thermanaerothrix daxensis</name>
    <dbReference type="NCBI Taxonomy" id="869279"/>
    <lineage>
        <taxon>Bacteria</taxon>
        <taxon>Bacillati</taxon>
        <taxon>Chloroflexota</taxon>
        <taxon>Anaerolineae</taxon>
        <taxon>Anaerolineales</taxon>
        <taxon>Anaerolineaceae</taxon>
        <taxon>Thermanaerothrix</taxon>
    </lineage>
</organism>
<reference evidence="3 4" key="1">
    <citation type="submission" date="2015-07" db="EMBL/GenBank/DDBJ databases">
        <title>Whole genome sequence of Thermanaerothrix daxensis DSM 23592.</title>
        <authorList>
            <person name="Hemp J."/>
            <person name="Ward L.M."/>
            <person name="Pace L.A."/>
            <person name="Fischer W.W."/>
        </authorList>
    </citation>
    <scope>NUCLEOTIDE SEQUENCE [LARGE SCALE GENOMIC DNA]</scope>
    <source>
        <strain evidence="3 4">GNS-1</strain>
    </source>
</reference>
<dbReference type="Proteomes" id="UP000050544">
    <property type="component" value="Unassembled WGS sequence"/>
</dbReference>
<dbReference type="EMBL" id="LGKO01000004">
    <property type="protein sequence ID" value="KPL83284.1"/>
    <property type="molecule type" value="Genomic_DNA"/>
</dbReference>
<dbReference type="AlphaFoldDB" id="A0A0P6YE80"/>
<accession>A0A0P6YE80</accession>
<feature type="transmembrane region" description="Helical" evidence="1">
    <location>
        <begin position="134"/>
        <end position="156"/>
    </location>
</feature>
<proteinExistence type="predicted"/>
<sequence length="503" mass="55618">MKTYVIRVEPYDDVLSVGDKITWTQAQRIILILPLRRSPRFSRLDWVRLQRGAQSVGAQLAVVSRESETIGVCAGVGIPVFKTVEAAQKGRWRRSPGTVLRKSSWLSARLYTLRRQREATQALLLEMTPKSLPLILRMGIFLFGLGAVLVLMALLLPSAILEVELPKREQQVEMFVRLSPQAQFVQMSGVVPCMERKVEVESQVEEVASGIAQWPATYAQAVVTIQNLTEVSQLIPRESLFVALGTEPIRFETIEDIVLPAGIGQTVSVPVRALQAGRKGNVPAGTAWEVEGALSPVVRVSNPEPAHGGTDSMVTVVSEMDVQRARERVLIIQQREATKIMEENLEAGEVLVPSTVHLQEILEESVFPNVGEPATLFLVKTKSLYHGCSIRQSDLEELIRATLGVQTPPGYQALNDAVKVERFEEHANVEAGSMGLRVRGSRWLVPSIRTDEIARLLVGKSVEEAAEILGSAVEGGKVTRVALTPAWWGRFPFLPWRIQVVLR</sequence>
<evidence type="ECO:0000313" key="4">
    <source>
        <dbReference type="Proteomes" id="UP000050544"/>
    </source>
</evidence>
<dbReference type="RefSeq" id="WP_054521704.1">
    <property type="nucleotide sequence ID" value="NZ_LGKO01000004.1"/>
</dbReference>
<feature type="domain" description="Baseplate protein J-like barrel" evidence="2">
    <location>
        <begin position="232"/>
        <end position="309"/>
    </location>
</feature>
<dbReference type="STRING" id="869279.SE15_08640"/>
<gene>
    <name evidence="3" type="ORF">SE15_08640</name>
</gene>
<keyword evidence="4" id="KW-1185">Reference proteome</keyword>
<dbReference type="InterPro" id="IPR006949">
    <property type="entry name" value="Barrel_Baseplate_J-like"/>
</dbReference>